<dbReference type="PANTHER" id="PTHR34883:SF15">
    <property type="entry name" value="EXTRACELLULAR SERINE-RICH PROTEIN"/>
    <property type="match status" value="1"/>
</dbReference>
<dbReference type="InterPro" id="IPR052953">
    <property type="entry name" value="Ser-rich/MCO-related"/>
</dbReference>
<sequence length="225" mass="22368">MHFRNFKVAALAVIASTSAAKAISIDVGENGLTYSPSNSKAAAGESVEFHFYAQHSVVAADFSKPCNPASSGGFFSGIKNTASLPVSPLSLGIFSIVINNTDPIFFYCVVDGHCQAGMVGVINQGTDTLDAFKAAAEKTDNSVRPGAPFGGFNGPAPNSSGSASSTAGSKTESPTSTASTSGTQTQHPTSSSPSAAATSGAAAHLNGPVAAVGGLAIAVAALVRL</sequence>
<evidence type="ECO:0000256" key="2">
    <source>
        <dbReference type="SAM" id="SignalP"/>
    </source>
</evidence>
<dbReference type="AlphaFoldDB" id="A0A0L0N9K4"/>
<keyword evidence="2" id="KW-0732">Signal</keyword>
<organism evidence="3 4">
    <name type="scientific">Tolypocladium ophioglossoides (strain CBS 100239)</name>
    <name type="common">Snaketongue truffleclub</name>
    <name type="synonym">Elaphocordyceps ophioglossoides</name>
    <dbReference type="NCBI Taxonomy" id="1163406"/>
    <lineage>
        <taxon>Eukaryota</taxon>
        <taxon>Fungi</taxon>
        <taxon>Dikarya</taxon>
        <taxon>Ascomycota</taxon>
        <taxon>Pezizomycotina</taxon>
        <taxon>Sordariomycetes</taxon>
        <taxon>Hypocreomycetidae</taxon>
        <taxon>Hypocreales</taxon>
        <taxon>Ophiocordycipitaceae</taxon>
        <taxon>Tolypocladium</taxon>
    </lineage>
</organism>
<dbReference type="Proteomes" id="UP000036947">
    <property type="component" value="Unassembled WGS sequence"/>
</dbReference>
<reference evidence="3 4" key="1">
    <citation type="journal article" date="2015" name="BMC Genomics">
        <title>The genome of the truffle-parasite Tolypocladium ophioglossoides and the evolution of antifungal peptaibiotics.</title>
        <authorList>
            <person name="Quandt C.A."/>
            <person name="Bushley K.E."/>
            <person name="Spatafora J.W."/>
        </authorList>
    </citation>
    <scope>NUCLEOTIDE SEQUENCE [LARGE SCALE GENOMIC DNA]</scope>
    <source>
        <strain evidence="3 4">CBS 100239</strain>
    </source>
</reference>
<gene>
    <name evidence="3" type="ORF">TOPH_04606</name>
</gene>
<comment type="caution">
    <text evidence="3">The sequence shown here is derived from an EMBL/GenBank/DDBJ whole genome shotgun (WGS) entry which is preliminary data.</text>
</comment>
<dbReference type="OrthoDB" id="2331100at2759"/>
<dbReference type="PANTHER" id="PTHR34883">
    <property type="entry name" value="SERINE-RICH PROTEIN, PUTATIVE-RELATED-RELATED"/>
    <property type="match status" value="1"/>
</dbReference>
<keyword evidence="4" id="KW-1185">Reference proteome</keyword>
<evidence type="ECO:0000256" key="1">
    <source>
        <dbReference type="SAM" id="MobiDB-lite"/>
    </source>
</evidence>
<dbReference type="CDD" id="cd00920">
    <property type="entry name" value="Cupredoxin"/>
    <property type="match status" value="1"/>
</dbReference>
<dbReference type="SUPFAM" id="SSF49503">
    <property type="entry name" value="Cupredoxins"/>
    <property type="match status" value="1"/>
</dbReference>
<feature type="chain" id="PRO_5005544984" description="Extracellular serine-rich protein" evidence="2">
    <location>
        <begin position="23"/>
        <end position="225"/>
    </location>
</feature>
<proteinExistence type="predicted"/>
<evidence type="ECO:0000313" key="3">
    <source>
        <dbReference type="EMBL" id="KND90747.1"/>
    </source>
</evidence>
<dbReference type="EMBL" id="LFRF01000011">
    <property type="protein sequence ID" value="KND90747.1"/>
    <property type="molecule type" value="Genomic_DNA"/>
</dbReference>
<protein>
    <recommendedName>
        <fullName evidence="5">Extracellular serine-rich protein</fullName>
    </recommendedName>
</protein>
<evidence type="ECO:0000313" key="4">
    <source>
        <dbReference type="Proteomes" id="UP000036947"/>
    </source>
</evidence>
<feature type="region of interest" description="Disordered" evidence="1">
    <location>
        <begin position="142"/>
        <end position="199"/>
    </location>
</feature>
<feature type="compositionally biased region" description="Low complexity" evidence="1">
    <location>
        <begin position="154"/>
        <end position="199"/>
    </location>
</feature>
<dbReference type="InterPro" id="IPR008972">
    <property type="entry name" value="Cupredoxin"/>
</dbReference>
<name>A0A0L0N9K4_TOLOC</name>
<accession>A0A0L0N9K4</accession>
<feature type="signal peptide" evidence="2">
    <location>
        <begin position="1"/>
        <end position="22"/>
    </location>
</feature>
<dbReference type="STRING" id="1163406.A0A0L0N9K4"/>
<evidence type="ECO:0008006" key="5">
    <source>
        <dbReference type="Google" id="ProtNLM"/>
    </source>
</evidence>
<dbReference type="Gene3D" id="2.60.40.420">
    <property type="entry name" value="Cupredoxins - blue copper proteins"/>
    <property type="match status" value="1"/>
</dbReference>